<dbReference type="Proteomes" id="UP001229421">
    <property type="component" value="Unassembled WGS sequence"/>
</dbReference>
<dbReference type="AlphaFoldDB" id="A0AAD8P6F9"/>
<keyword evidence="2" id="KW-1185">Reference proteome</keyword>
<reference evidence="1" key="1">
    <citation type="journal article" date="2023" name="bioRxiv">
        <title>Improved chromosome-level genome assembly for marigold (Tagetes erecta).</title>
        <authorList>
            <person name="Jiang F."/>
            <person name="Yuan L."/>
            <person name="Wang S."/>
            <person name="Wang H."/>
            <person name="Xu D."/>
            <person name="Wang A."/>
            <person name="Fan W."/>
        </authorList>
    </citation>
    <scope>NUCLEOTIDE SEQUENCE</scope>
    <source>
        <strain evidence="1">WSJ</strain>
        <tissue evidence="1">Leaf</tissue>
    </source>
</reference>
<comment type="caution">
    <text evidence="1">The sequence shown here is derived from an EMBL/GenBank/DDBJ whole genome shotgun (WGS) entry which is preliminary data.</text>
</comment>
<accession>A0AAD8P6F9</accession>
<organism evidence="1 2">
    <name type="scientific">Tagetes erecta</name>
    <name type="common">African marigold</name>
    <dbReference type="NCBI Taxonomy" id="13708"/>
    <lineage>
        <taxon>Eukaryota</taxon>
        <taxon>Viridiplantae</taxon>
        <taxon>Streptophyta</taxon>
        <taxon>Embryophyta</taxon>
        <taxon>Tracheophyta</taxon>
        <taxon>Spermatophyta</taxon>
        <taxon>Magnoliopsida</taxon>
        <taxon>eudicotyledons</taxon>
        <taxon>Gunneridae</taxon>
        <taxon>Pentapetalae</taxon>
        <taxon>asterids</taxon>
        <taxon>campanulids</taxon>
        <taxon>Asterales</taxon>
        <taxon>Asteraceae</taxon>
        <taxon>Asteroideae</taxon>
        <taxon>Heliantheae alliance</taxon>
        <taxon>Tageteae</taxon>
        <taxon>Tagetes</taxon>
    </lineage>
</organism>
<sequence length="95" mass="10721">MDCHKPTCIFGCFNGGIMFFFPILDQGTLIKQFFLWLHGSLGTIEIHTFPPTPRLDNKLLNNPQIISSSSPLKKIPFIPFSISTKPAQIKVCFTH</sequence>
<evidence type="ECO:0000313" key="1">
    <source>
        <dbReference type="EMBL" id="KAK1440595.1"/>
    </source>
</evidence>
<gene>
    <name evidence="1" type="ORF">QVD17_06424</name>
</gene>
<proteinExistence type="predicted"/>
<name>A0AAD8P6F9_TARER</name>
<dbReference type="EMBL" id="JAUHHV010000001">
    <property type="protein sequence ID" value="KAK1440595.1"/>
    <property type="molecule type" value="Genomic_DNA"/>
</dbReference>
<protein>
    <submittedName>
        <fullName evidence="1">Uncharacterized protein</fullName>
    </submittedName>
</protein>
<evidence type="ECO:0000313" key="2">
    <source>
        <dbReference type="Proteomes" id="UP001229421"/>
    </source>
</evidence>